<organism evidence="2 3">
    <name type="scientific">Sphingobium cupriresistens LL01</name>
    <dbReference type="NCBI Taxonomy" id="1420583"/>
    <lineage>
        <taxon>Bacteria</taxon>
        <taxon>Pseudomonadati</taxon>
        <taxon>Pseudomonadota</taxon>
        <taxon>Alphaproteobacteria</taxon>
        <taxon>Sphingomonadales</taxon>
        <taxon>Sphingomonadaceae</taxon>
        <taxon>Sphingobium</taxon>
    </lineage>
</organism>
<proteinExistence type="inferred from homology"/>
<dbReference type="Pfam" id="PF11578">
    <property type="entry name" value="DUF3237"/>
    <property type="match status" value="1"/>
</dbReference>
<dbReference type="InterPro" id="IPR006311">
    <property type="entry name" value="TAT_signal"/>
</dbReference>
<sequence>MDHICHHAIILYACGKRRHVGGQGEMMTSDMHRRGLLTALPGLALAGAAAPLAAAPGGALATPSLSLAMRLRVLIGAPQELGMVDGVRKRVIPITGGSVDGPRLTGKVLPGGADWQSIRTDGTADILARYSLQADDGAVISVVNPGYRHGPAPVLARIAAGEVVDPSLYYFRTTPRFEVAGDGPHAWLGRTVFLCAAARFKDHVALDIFAVG</sequence>
<dbReference type="AlphaFoldDB" id="A0A0J8AA30"/>
<dbReference type="InterPro" id="IPR020915">
    <property type="entry name" value="UPF0311"/>
</dbReference>
<dbReference type="EMBL" id="JACT01000007">
    <property type="protein sequence ID" value="KMS52070.1"/>
    <property type="molecule type" value="Genomic_DNA"/>
</dbReference>
<comment type="similarity">
    <text evidence="1">Belongs to the UPF0311 family.</text>
</comment>
<name>A0A0J8AA30_9SPHN</name>
<dbReference type="Gene3D" id="2.40.160.20">
    <property type="match status" value="1"/>
</dbReference>
<keyword evidence="3" id="KW-1185">Reference proteome</keyword>
<reference evidence="2 3" key="1">
    <citation type="journal article" date="2015" name="G3 (Bethesda)">
        <title>Insights into Ongoing Evolution of the Hexachlorocyclohexane Catabolic Pathway from Comparative Genomics of Ten Sphingomonadaceae Strains.</title>
        <authorList>
            <person name="Pearce S.L."/>
            <person name="Oakeshott J.G."/>
            <person name="Pandey G."/>
        </authorList>
    </citation>
    <scope>NUCLEOTIDE SEQUENCE [LARGE SCALE GENOMIC DNA]</scope>
    <source>
        <strain evidence="2 3">LL01</strain>
    </source>
</reference>
<evidence type="ECO:0000256" key="1">
    <source>
        <dbReference type="HAMAP-Rule" id="MF_00775"/>
    </source>
</evidence>
<dbReference type="HAMAP" id="MF_00775">
    <property type="entry name" value="UPF0311"/>
    <property type="match status" value="1"/>
</dbReference>
<gene>
    <name evidence="2" type="ORF">V473_21920</name>
</gene>
<dbReference type="PATRIC" id="fig|1420583.3.peg.4193"/>
<dbReference type="PANTHER" id="PTHR37315:SF1">
    <property type="entry name" value="UPF0311 PROTEIN BLR7842"/>
    <property type="match status" value="1"/>
</dbReference>
<dbReference type="Proteomes" id="UP000052232">
    <property type="component" value="Unassembled WGS sequence"/>
</dbReference>
<dbReference type="STRING" id="1420583.V473_21920"/>
<evidence type="ECO:0000313" key="3">
    <source>
        <dbReference type="Proteomes" id="UP000052232"/>
    </source>
</evidence>
<comment type="caution">
    <text evidence="2">The sequence shown here is derived from an EMBL/GenBank/DDBJ whole genome shotgun (WGS) entry which is preliminary data.</text>
</comment>
<evidence type="ECO:0000313" key="2">
    <source>
        <dbReference type="EMBL" id="KMS52070.1"/>
    </source>
</evidence>
<dbReference type="PROSITE" id="PS51318">
    <property type="entry name" value="TAT"/>
    <property type="match status" value="1"/>
</dbReference>
<dbReference type="PANTHER" id="PTHR37315">
    <property type="entry name" value="UPF0311 PROTEIN BLR7842"/>
    <property type="match status" value="1"/>
</dbReference>
<protein>
    <recommendedName>
        <fullName evidence="1">UPF0311 protein V473_21920</fullName>
    </recommendedName>
</protein>
<accession>A0A0J8AA30</accession>